<evidence type="ECO:0000256" key="5">
    <source>
        <dbReference type="ARBA" id="ARBA00023002"/>
    </source>
</evidence>
<evidence type="ECO:0000259" key="8">
    <source>
        <dbReference type="PROSITE" id="PS51471"/>
    </source>
</evidence>
<feature type="region of interest" description="Disordered" evidence="7">
    <location>
        <begin position="175"/>
        <end position="223"/>
    </location>
</feature>
<reference evidence="9" key="1">
    <citation type="submission" date="2021-02" db="EMBL/GenBank/DDBJ databases">
        <authorList>
            <person name="Dougan E. K."/>
            <person name="Rhodes N."/>
            <person name="Thang M."/>
            <person name="Chan C."/>
        </authorList>
    </citation>
    <scope>NUCLEOTIDE SEQUENCE</scope>
</reference>
<keyword evidence="3" id="KW-0847">Vitamin C</keyword>
<dbReference type="OrthoDB" id="76265at2759"/>
<gene>
    <name evidence="9" type="ORF">PGLA1383_LOCUS10841</name>
</gene>
<protein>
    <recommendedName>
        <fullName evidence="8">Fe2OG dioxygenase domain-containing protein</fullName>
    </recommendedName>
</protein>
<organism evidence="9 10">
    <name type="scientific">Polarella glacialis</name>
    <name type="common">Dinoflagellate</name>
    <dbReference type="NCBI Taxonomy" id="89957"/>
    <lineage>
        <taxon>Eukaryota</taxon>
        <taxon>Sar</taxon>
        <taxon>Alveolata</taxon>
        <taxon>Dinophyceae</taxon>
        <taxon>Suessiales</taxon>
        <taxon>Suessiaceae</taxon>
        <taxon>Polarella</taxon>
    </lineage>
</organism>
<dbReference type="InterPro" id="IPR044862">
    <property type="entry name" value="Pro_4_hyd_alph_FE2OG_OXY"/>
</dbReference>
<dbReference type="PANTHER" id="PTHR12907:SF26">
    <property type="entry name" value="HIF PROLYL HYDROXYLASE, ISOFORM C"/>
    <property type="match status" value="1"/>
</dbReference>
<dbReference type="PROSITE" id="PS51471">
    <property type="entry name" value="FE2OG_OXY"/>
    <property type="match status" value="1"/>
</dbReference>
<dbReference type="GO" id="GO:0008198">
    <property type="term" value="F:ferrous iron binding"/>
    <property type="evidence" value="ECO:0007669"/>
    <property type="project" value="TreeGrafter"/>
</dbReference>
<name>A0A813DXN2_POLGL</name>
<keyword evidence="5" id="KW-0560">Oxidoreductase</keyword>
<keyword evidence="4" id="KW-0223">Dioxygenase</keyword>
<comment type="cofactor">
    <cofactor evidence="1">
        <name>L-ascorbate</name>
        <dbReference type="ChEBI" id="CHEBI:38290"/>
    </cofactor>
</comment>
<evidence type="ECO:0000256" key="3">
    <source>
        <dbReference type="ARBA" id="ARBA00022896"/>
    </source>
</evidence>
<comment type="caution">
    <text evidence="9">The sequence shown here is derived from an EMBL/GenBank/DDBJ whole genome shotgun (WGS) entry which is preliminary data.</text>
</comment>
<evidence type="ECO:0000313" key="10">
    <source>
        <dbReference type="Proteomes" id="UP000654075"/>
    </source>
</evidence>
<dbReference type="Pfam" id="PF13640">
    <property type="entry name" value="2OG-FeII_Oxy_3"/>
    <property type="match status" value="1"/>
</dbReference>
<dbReference type="InterPro" id="IPR051559">
    <property type="entry name" value="HIF_prolyl_hydroxylases"/>
</dbReference>
<evidence type="ECO:0000256" key="2">
    <source>
        <dbReference type="ARBA" id="ARBA00022723"/>
    </source>
</evidence>
<dbReference type="Gene3D" id="2.60.120.620">
    <property type="entry name" value="q2cbj1_9rhob like domain"/>
    <property type="match status" value="1"/>
</dbReference>
<keyword evidence="2" id="KW-0479">Metal-binding</keyword>
<feature type="region of interest" description="Disordered" evidence="7">
    <location>
        <begin position="1"/>
        <end position="23"/>
    </location>
</feature>
<dbReference type="SMART" id="SM00702">
    <property type="entry name" value="P4Hc"/>
    <property type="match status" value="1"/>
</dbReference>
<evidence type="ECO:0000256" key="7">
    <source>
        <dbReference type="SAM" id="MobiDB-lite"/>
    </source>
</evidence>
<dbReference type="GO" id="GO:0031543">
    <property type="term" value="F:peptidyl-proline dioxygenase activity"/>
    <property type="evidence" value="ECO:0007669"/>
    <property type="project" value="TreeGrafter"/>
</dbReference>
<feature type="compositionally biased region" description="Polar residues" evidence="7">
    <location>
        <begin position="1"/>
        <end position="21"/>
    </location>
</feature>
<keyword evidence="10" id="KW-1185">Reference proteome</keyword>
<sequence length="536" mass="58471">MIHQNKPSLDQPPTLQISNISPPNPDADACTDVINSISWLPSVVYWTLVLYPWLQRSSETRAQAALRLQPNRPKRLPRLRDPKASRLWTAEAVKAKPRGGPSKKSTSLDLRSPILVASSSHPQMSNQAWDLVVELLDGSGTPGCQGPGTCGPAHLPGAYDIGSRVPRDADRNRLKHSTVKGSRVPRDADRNRLKHSTVKGSRVPRDADRNRLKHSTVKGSSSHAVECRVTQIDRNRLKHSTVKGSFSHAVERRVTQIGSRVPRDADRNRLKHSTVKGSSSHAVECRVAQIGRQLTARFELSDAQEAEADELRCFVLSQRAAGKNAHEGPTGASAEASGRKAELPLPAICFLFMDPVLKGSATKNDEYTFLDGSEAGGSSASSPPVKELTRRCNRLLAGVLSAGVKELQGVQVTQGQPMLAVYPGDGARYGRHLDASADRGDNGRVLTMILYLNPFWREEHGGSLRLFESLGDKAGTEVSPLHGRLLGFLCKDRCPHEVLPAWADRGAVTVWYYDGDRLTERCSGGEDNLKGIFEGG</sequence>
<accession>A0A813DXN2</accession>
<feature type="domain" description="Fe2OG dioxygenase" evidence="8">
    <location>
        <begin position="413"/>
        <end position="514"/>
    </location>
</feature>
<dbReference type="AlphaFoldDB" id="A0A813DXN2"/>
<dbReference type="InterPro" id="IPR006620">
    <property type="entry name" value="Pro_4_hyd_alph"/>
</dbReference>
<evidence type="ECO:0000256" key="6">
    <source>
        <dbReference type="ARBA" id="ARBA00023004"/>
    </source>
</evidence>
<evidence type="ECO:0000256" key="1">
    <source>
        <dbReference type="ARBA" id="ARBA00001961"/>
    </source>
</evidence>
<evidence type="ECO:0000256" key="4">
    <source>
        <dbReference type="ARBA" id="ARBA00022964"/>
    </source>
</evidence>
<dbReference type="Proteomes" id="UP000654075">
    <property type="component" value="Unassembled WGS sequence"/>
</dbReference>
<dbReference type="PANTHER" id="PTHR12907">
    <property type="entry name" value="EGL NINE HOMOLOG-RELATED"/>
    <property type="match status" value="1"/>
</dbReference>
<dbReference type="EMBL" id="CAJNNV010005524">
    <property type="protein sequence ID" value="CAE8592187.1"/>
    <property type="molecule type" value="Genomic_DNA"/>
</dbReference>
<proteinExistence type="predicted"/>
<evidence type="ECO:0000313" key="9">
    <source>
        <dbReference type="EMBL" id="CAE8592187.1"/>
    </source>
</evidence>
<dbReference type="GO" id="GO:0071456">
    <property type="term" value="P:cellular response to hypoxia"/>
    <property type="evidence" value="ECO:0007669"/>
    <property type="project" value="TreeGrafter"/>
</dbReference>
<dbReference type="InterPro" id="IPR005123">
    <property type="entry name" value="Oxoglu/Fe-dep_dioxygenase_dom"/>
</dbReference>
<dbReference type="GO" id="GO:0031418">
    <property type="term" value="F:L-ascorbic acid binding"/>
    <property type="evidence" value="ECO:0007669"/>
    <property type="project" value="UniProtKB-KW"/>
</dbReference>
<keyword evidence="6" id="KW-0408">Iron</keyword>